<proteinExistence type="predicted"/>
<reference evidence="1" key="1">
    <citation type="submission" date="2020-01" db="EMBL/GenBank/DDBJ databases">
        <title>Patterns of diversity and host range of bacteriophage communities associated with bean-nodulatin bacteria.</title>
        <authorList>
            <person name="Vann Cauwenberghe J."/>
            <person name="Santamaria R.I."/>
            <person name="Bustos P."/>
            <person name="Juarez S."/>
            <person name="Gonzalez V."/>
        </authorList>
    </citation>
    <scope>NUCLEOTIDE SEQUENCE</scope>
</reference>
<dbReference type="EMBL" id="MN988486">
    <property type="protein sequence ID" value="QIG68108.1"/>
    <property type="molecule type" value="Genomic_DNA"/>
</dbReference>
<sequence length="73" mass="8352">MTETYESVKPDFSGHDVCICGHCSHIQYELPHPLDKGGKYAWQCRMCGTANEGDEVHLLENMARFRSKYGIEM</sequence>
<keyword evidence="2" id="KW-1185">Reference proteome</keyword>
<evidence type="ECO:0000313" key="1">
    <source>
        <dbReference type="EMBL" id="QIG68108.1"/>
    </source>
</evidence>
<evidence type="ECO:0000313" key="2">
    <source>
        <dbReference type="Proteomes" id="UP000605518"/>
    </source>
</evidence>
<gene>
    <name evidence="1" type="ORF">EVB55_173</name>
</gene>
<name>A0A7S5UUH1_9CAUD</name>
<organism evidence="1 2">
    <name type="scientific">Rhizobium phage RHph_Y68</name>
    <dbReference type="NCBI Taxonomy" id="2509787"/>
    <lineage>
        <taxon>Viruses</taxon>
        <taxon>Duplodnaviria</taxon>
        <taxon>Heunggongvirae</taxon>
        <taxon>Uroviricota</taxon>
        <taxon>Caudoviricetes</taxon>
        <taxon>Pootjesviridae</taxon>
        <taxon>Staniewskivirinae</taxon>
        <taxon>Trinifflemingvirus</taxon>
        <taxon>Trinifflemingvirus Y68</taxon>
    </lineage>
</organism>
<protein>
    <submittedName>
        <fullName evidence="1">Uncharacterized protein</fullName>
    </submittedName>
</protein>
<accession>A0A7S5UUH1</accession>
<dbReference type="Proteomes" id="UP000605518">
    <property type="component" value="Segment"/>
</dbReference>